<keyword evidence="3" id="KW-1133">Transmembrane helix</keyword>
<dbReference type="SUPFAM" id="SSF82109">
    <property type="entry name" value="MIR domain"/>
    <property type="match status" value="1"/>
</dbReference>
<dbReference type="Proteomes" id="UP001213000">
    <property type="component" value="Unassembled WGS sequence"/>
</dbReference>
<organism evidence="6 7">
    <name type="scientific">Leucocoprinus birnbaumii</name>
    <dbReference type="NCBI Taxonomy" id="56174"/>
    <lineage>
        <taxon>Eukaryota</taxon>
        <taxon>Fungi</taxon>
        <taxon>Dikarya</taxon>
        <taxon>Basidiomycota</taxon>
        <taxon>Agaricomycotina</taxon>
        <taxon>Agaricomycetes</taxon>
        <taxon>Agaricomycetidae</taxon>
        <taxon>Agaricales</taxon>
        <taxon>Agaricineae</taxon>
        <taxon>Agaricaceae</taxon>
        <taxon>Leucocoprinus</taxon>
    </lineage>
</organism>
<protein>
    <recommendedName>
        <fullName evidence="3">Dolichyl-phosphate-mannose--protein mannosyltransferase</fullName>
        <ecNumber evidence="3">2.4.1.109</ecNumber>
    </recommendedName>
</protein>
<comment type="function">
    <text evidence="3">Transfers mannose from Dol-P-mannose to Ser or Thr residues on proteins.</text>
</comment>
<feature type="transmembrane region" description="Helical" evidence="3">
    <location>
        <begin position="265"/>
        <end position="284"/>
    </location>
</feature>
<keyword evidence="2" id="KW-0325">Glycoprotein</keyword>
<feature type="transmembrane region" description="Helical" evidence="3">
    <location>
        <begin position="224"/>
        <end position="245"/>
    </location>
</feature>
<keyword evidence="3" id="KW-0256">Endoplasmic reticulum</keyword>
<comment type="pathway">
    <text evidence="3">Protein modification; protein glycosylation.</text>
</comment>
<feature type="domain" description="MIR" evidence="5">
    <location>
        <begin position="94"/>
        <end position="150"/>
    </location>
</feature>
<dbReference type="InterPro" id="IPR016093">
    <property type="entry name" value="MIR_motif"/>
</dbReference>
<dbReference type="PANTHER" id="PTHR10050">
    <property type="entry name" value="DOLICHYL-PHOSPHATE-MANNOSE--PROTEIN MANNOSYLTRANSFERASE"/>
    <property type="match status" value="1"/>
</dbReference>
<accession>A0AAD5YPL7</accession>
<dbReference type="EC" id="2.4.1.109" evidence="3"/>
<comment type="caution">
    <text evidence="6">The sequence shown here is derived from an EMBL/GenBank/DDBJ whole genome shotgun (WGS) entry which is preliminary data.</text>
</comment>
<feature type="compositionally biased region" description="Basic and acidic residues" evidence="4">
    <location>
        <begin position="582"/>
        <end position="592"/>
    </location>
</feature>
<dbReference type="Pfam" id="PF02815">
    <property type="entry name" value="MIR"/>
    <property type="match status" value="1"/>
</dbReference>
<dbReference type="InterPro" id="IPR032421">
    <property type="entry name" value="PMT_4TMC"/>
</dbReference>
<comment type="similarity">
    <text evidence="3">Belongs to the glycosyltransferase 39 family.</text>
</comment>
<comment type="caution">
    <text evidence="3">Lacks conserved residue(s) required for the propagation of feature annotation.</text>
</comment>
<comment type="catalytic activity">
    <reaction evidence="3">
        <text>a di-trans,poly-cis-dolichyl beta-D-mannosyl phosphate + L-threonyl-[protein] = 3-O-(alpha-D-mannosyl)-L-threonyl-[protein] + a di-trans,poly-cis-dolichyl phosphate + H(+)</text>
        <dbReference type="Rhea" id="RHEA:53396"/>
        <dbReference type="Rhea" id="RHEA-COMP:11060"/>
        <dbReference type="Rhea" id="RHEA-COMP:13547"/>
        <dbReference type="Rhea" id="RHEA-COMP:19498"/>
        <dbReference type="Rhea" id="RHEA-COMP:19501"/>
        <dbReference type="ChEBI" id="CHEBI:15378"/>
        <dbReference type="ChEBI" id="CHEBI:30013"/>
        <dbReference type="ChEBI" id="CHEBI:57683"/>
        <dbReference type="ChEBI" id="CHEBI:58211"/>
        <dbReference type="ChEBI" id="CHEBI:137323"/>
        <dbReference type="EC" id="2.4.1.109"/>
    </reaction>
</comment>
<feature type="transmembrane region" description="Helical" evidence="3">
    <location>
        <begin position="322"/>
        <end position="342"/>
    </location>
</feature>
<feature type="compositionally biased region" description="Basic and acidic residues" evidence="4">
    <location>
        <begin position="520"/>
        <end position="539"/>
    </location>
</feature>
<proteinExistence type="inferred from homology"/>
<keyword evidence="3" id="KW-0328">Glycosyltransferase</keyword>
<comment type="subcellular location">
    <subcellularLocation>
        <location evidence="3">Endoplasmic reticulum membrane</location>
        <topology evidence="3">Multi-pass membrane protein</topology>
    </subcellularLocation>
</comment>
<dbReference type="PANTHER" id="PTHR10050:SF50">
    <property type="entry name" value="DOLICHYL-PHOSPHATE-MANNOSE--PROTEIN MANNOSYLTRANSFERASE 1-RELATED"/>
    <property type="match status" value="1"/>
</dbReference>
<dbReference type="InterPro" id="IPR036300">
    <property type="entry name" value="MIR_dom_sf"/>
</dbReference>
<evidence type="ECO:0000313" key="7">
    <source>
        <dbReference type="Proteomes" id="UP001213000"/>
    </source>
</evidence>
<feature type="region of interest" description="Disordered" evidence="4">
    <location>
        <begin position="478"/>
        <end position="630"/>
    </location>
</feature>
<dbReference type="GO" id="GO:0005789">
    <property type="term" value="C:endoplasmic reticulum membrane"/>
    <property type="evidence" value="ECO:0007669"/>
    <property type="project" value="UniProtKB-SubCell"/>
</dbReference>
<feature type="compositionally biased region" description="Basic and acidic residues" evidence="4">
    <location>
        <begin position="608"/>
        <end position="621"/>
    </location>
</feature>
<keyword evidence="7" id="KW-1185">Reference proteome</keyword>
<dbReference type="InterPro" id="IPR027005">
    <property type="entry name" value="PMT-like"/>
</dbReference>
<dbReference type="AlphaFoldDB" id="A0AAD5YPL7"/>
<feature type="compositionally biased region" description="Polar residues" evidence="4">
    <location>
        <begin position="549"/>
        <end position="558"/>
    </location>
</feature>
<evidence type="ECO:0000256" key="1">
    <source>
        <dbReference type="ARBA" id="ARBA00022737"/>
    </source>
</evidence>
<keyword evidence="3" id="KW-0472">Membrane</keyword>
<feature type="compositionally biased region" description="Basic and acidic residues" evidence="4">
    <location>
        <begin position="560"/>
        <end position="575"/>
    </location>
</feature>
<evidence type="ECO:0000256" key="4">
    <source>
        <dbReference type="SAM" id="MobiDB-lite"/>
    </source>
</evidence>
<dbReference type="Gene3D" id="2.80.10.50">
    <property type="match status" value="1"/>
</dbReference>
<evidence type="ECO:0000313" key="6">
    <source>
        <dbReference type="EMBL" id="KAJ3560685.1"/>
    </source>
</evidence>
<keyword evidence="1" id="KW-0677">Repeat</keyword>
<feature type="domain" description="MIR" evidence="5">
    <location>
        <begin position="25"/>
        <end position="84"/>
    </location>
</feature>
<dbReference type="SMART" id="SM00472">
    <property type="entry name" value="MIR"/>
    <property type="match status" value="2"/>
</dbReference>
<dbReference type="Pfam" id="PF16192">
    <property type="entry name" value="PMT_4TMC"/>
    <property type="match status" value="1"/>
</dbReference>
<feature type="transmembrane region" description="Helical" evidence="3">
    <location>
        <begin position="290"/>
        <end position="310"/>
    </location>
</feature>
<comment type="catalytic activity">
    <reaction evidence="3">
        <text>a di-trans,poly-cis-dolichyl beta-D-mannosyl phosphate + L-seryl-[protein] = 3-O-(alpha-D-mannosyl)-L-seryl-[protein] + a di-trans,poly-cis-dolichyl phosphate + H(+)</text>
        <dbReference type="Rhea" id="RHEA:17377"/>
        <dbReference type="Rhea" id="RHEA-COMP:9863"/>
        <dbReference type="Rhea" id="RHEA-COMP:13546"/>
        <dbReference type="Rhea" id="RHEA-COMP:19498"/>
        <dbReference type="Rhea" id="RHEA-COMP:19501"/>
        <dbReference type="ChEBI" id="CHEBI:15378"/>
        <dbReference type="ChEBI" id="CHEBI:29999"/>
        <dbReference type="ChEBI" id="CHEBI:57683"/>
        <dbReference type="ChEBI" id="CHEBI:58211"/>
        <dbReference type="ChEBI" id="CHEBI:137321"/>
        <dbReference type="EC" id="2.4.1.109"/>
    </reaction>
</comment>
<keyword evidence="3" id="KW-0812">Transmembrane</keyword>
<feature type="compositionally biased region" description="Gly residues" evidence="4">
    <location>
        <begin position="486"/>
        <end position="498"/>
    </location>
</feature>
<reference evidence="6" key="1">
    <citation type="submission" date="2022-07" db="EMBL/GenBank/DDBJ databases">
        <title>Genome Sequence of Leucocoprinus birnbaumii.</title>
        <authorList>
            <person name="Buettner E."/>
        </authorList>
    </citation>
    <scope>NUCLEOTIDE SEQUENCE</scope>
    <source>
        <strain evidence="6">VT141</strain>
    </source>
</reference>
<dbReference type="PROSITE" id="PS50919">
    <property type="entry name" value="MIR"/>
    <property type="match status" value="2"/>
</dbReference>
<gene>
    <name evidence="6" type="ORF">NP233_g10676</name>
</gene>
<keyword evidence="3" id="KW-0808">Transferase</keyword>
<evidence type="ECO:0000256" key="2">
    <source>
        <dbReference type="ARBA" id="ARBA00023180"/>
    </source>
</evidence>
<sequence length="630" mass="70757">MNNDWRIMNATLDSDPDFDYENEPLHYIHPNMRIKLLHISTGKHLHSHDIRPPVSDVDFQNEVSGYGMPGFQGDANDDWIVEIAEGDTRDVESFKRLRTLRTKFRLRHMLTGCYLFSHKVKLPEWGYEQQEVTCNKNAVKENSLWYIETSEHPQLPPDAPKVNYKLPGFLGKFLELQKVMWTTNAGLTDRHAFDSRPDSWPRLRRGINFWVKDHKQIYLMGNPMIWWSSTLAVGLYALIRGLLILRQKRGFRDFDNTKVVKYDTLCSFLFIGWSLHYFPFFLMARQLFLHHYFPALYFSILLYCAIFDLVTSSLRPRVRLQVAGVLVVLAVWNFGRFAPLVYGSEWTRGRCEGARWVKSWDFSCVDFYDEYAQYSAKSMSATKDIGIGTSPAIVPPVGQGGPINGGRGGPGPLVVDEKVAQANVENLQKQNQAAAQDFAHNNGDGDVHTVIDPGRPEPGRDIFAGEGGEVKSDTLAVNSPHHEKQGGGGGGDEVGAGGEEGEGGEKEISSVNVHAVTTGTERDAAEEKERERERKEESTVARGLGGGTASTFVSTTTRYPAKEAPPHAEEVLPAKEEEEVKVEEKVEKKDEQQEPSVDTDEIEIPMGPHDEAGEAREKVAEELFGDAEDE</sequence>
<dbReference type="GO" id="GO:0004169">
    <property type="term" value="F:dolichyl-phosphate-mannose-protein mannosyltransferase activity"/>
    <property type="evidence" value="ECO:0007669"/>
    <property type="project" value="UniProtKB-UniRule"/>
</dbReference>
<evidence type="ECO:0000256" key="3">
    <source>
        <dbReference type="RuleBase" id="RU367007"/>
    </source>
</evidence>
<dbReference type="EMBL" id="JANIEX010001127">
    <property type="protein sequence ID" value="KAJ3560685.1"/>
    <property type="molecule type" value="Genomic_DNA"/>
</dbReference>
<name>A0AAD5YPL7_9AGAR</name>
<evidence type="ECO:0000259" key="5">
    <source>
        <dbReference type="PROSITE" id="PS50919"/>
    </source>
</evidence>
<feature type="compositionally biased region" description="Polar residues" evidence="4">
    <location>
        <begin position="509"/>
        <end position="519"/>
    </location>
</feature>